<accession>A0A6I5A5L2</accession>
<evidence type="ECO:0000313" key="2">
    <source>
        <dbReference type="Proteomes" id="UP000468638"/>
    </source>
</evidence>
<dbReference type="AlphaFoldDB" id="A0A6I5A5L2"/>
<reference evidence="1 2" key="1">
    <citation type="submission" date="2019-11" db="EMBL/GenBank/DDBJ databases">
        <title>Genome sequences of 17 halophilic strains isolated from different environments.</title>
        <authorList>
            <person name="Furrow R.E."/>
        </authorList>
    </citation>
    <scope>NUCLEOTIDE SEQUENCE [LARGE SCALE GENOMIC DNA]</scope>
    <source>
        <strain evidence="1 2">22514_16_FS</strain>
    </source>
</reference>
<name>A0A6I5A5L2_9BACI</name>
<evidence type="ECO:0000313" key="1">
    <source>
        <dbReference type="EMBL" id="MYL35634.1"/>
    </source>
</evidence>
<dbReference type="Proteomes" id="UP000468638">
    <property type="component" value="Unassembled WGS sequence"/>
</dbReference>
<sequence length="141" mass="16600">MKLNLHYQKLTQDQEEELNSVTTSRNWGSHVPSSLVHSTYKKAFNIEVDIDKPIFITEFKNYQGIWLTSLYEESFKNLQGYKGLFELVKKDYEKLTGNPCIIKCNEYPVRDISDLKIPKISYAIQKKEIKNIEDIKDLYKT</sequence>
<organism evidence="1 2">
    <name type="scientific">Pontibacillus yanchengensis</name>
    <dbReference type="NCBI Taxonomy" id="462910"/>
    <lineage>
        <taxon>Bacteria</taxon>
        <taxon>Bacillati</taxon>
        <taxon>Bacillota</taxon>
        <taxon>Bacilli</taxon>
        <taxon>Bacillales</taxon>
        <taxon>Bacillaceae</taxon>
        <taxon>Pontibacillus</taxon>
    </lineage>
</organism>
<dbReference type="EMBL" id="WMEQ01000019">
    <property type="protein sequence ID" value="MYL35634.1"/>
    <property type="molecule type" value="Genomic_DNA"/>
</dbReference>
<protein>
    <submittedName>
        <fullName evidence="1">Uncharacterized protein</fullName>
    </submittedName>
</protein>
<comment type="caution">
    <text evidence="1">The sequence shown here is derived from an EMBL/GenBank/DDBJ whole genome shotgun (WGS) entry which is preliminary data.</text>
</comment>
<gene>
    <name evidence="1" type="ORF">GLW05_18825</name>
</gene>
<proteinExistence type="predicted"/>